<dbReference type="InterPro" id="IPR022460">
    <property type="entry name" value="Flavoprotein_PP4765"/>
</dbReference>
<dbReference type="Gene3D" id="1.10.8.260">
    <property type="entry name" value="HI0933 insert domain-like"/>
    <property type="match status" value="1"/>
</dbReference>
<dbReference type="InterPro" id="IPR036188">
    <property type="entry name" value="FAD/NAD-bd_sf"/>
</dbReference>
<dbReference type="Gene3D" id="3.50.50.60">
    <property type="entry name" value="FAD/NAD(P)-binding domain"/>
    <property type="match status" value="1"/>
</dbReference>
<reference evidence="7" key="1">
    <citation type="submission" date="2019-11" db="EMBL/GenBank/DDBJ databases">
        <title>Isolation and characterization of two novel species in the genus Thiomicrorhabdus.</title>
        <authorList>
            <person name="Mochizuki J."/>
            <person name="Kojima H."/>
            <person name="Fukui M."/>
        </authorList>
    </citation>
    <scope>NUCLEOTIDE SEQUENCE [LARGE SCALE GENOMIC DNA]</scope>
    <source>
        <strain evidence="7">aks77</strain>
    </source>
</reference>
<dbReference type="PRINTS" id="PR00419">
    <property type="entry name" value="ADXRDTASE"/>
</dbReference>
<evidence type="ECO:0000256" key="1">
    <source>
        <dbReference type="ARBA" id="ARBA00001974"/>
    </source>
</evidence>
<keyword evidence="3" id="KW-0274">FAD</keyword>
<accession>A0A6F8PUJ9</accession>
<feature type="domain" description="RsdA/BaiN/AoA(So)-like Rossmann fold-like" evidence="4">
    <location>
        <begin position="7"/>
        <end position="404"/>
    </location>
</feature>
<dbReference type="AlphaFoldDB" id="A0A6F8PUJ9"/>
<dbReference type="Pfam" id="PF22780">
    <property type="entry name" value="HI0933_like_1st"/>
    <property type="match status" value="1"/>
</dbReference>
<proteinExistence type="predicted"/>
<keyword evidence="2" id="KW-0285">Flavoprotein</keyword>
<organism evidence="6 7">
    <name type="scientific">Thiosulfatimonas sediminis</name>
    <dbReference type="NCBI Taxonomy" id="2675054"/>
    <lineage>
        <taxon>Bacteria</taxon>
        <taxon>Pseudomonadati</taxon>
        <taxon>Pseudomonadota</taxon>
        <taxon>Gammaproteobacteria</taxon>
        <taxon>Thiotrichales</taxon>
        <taxon>Piscirickettsiaceae</taxon>
        <taxon>Thiosulfatimonas</taxon>
    </lineage>
</organism>
<dbReference type="RefSeq" id="WP_173271617.1">
    <property type="nucleotide sequence ID" value="NZ_AP021889.1"/>
</dbReference>
<dbReference type="InterPro" id="IPR057661">
    <property type="entry name" value="RsdA/BaiN/AoA(So)_Rossmann"/>
</dbReference>
<dbReference type="PANTHER" id="PTHR42887:SF1">
    <property type="entry name" value="BLR3961 PROTEIN"/>
    <property type="match status" value="1"/>
</dbReference>
<dbReference type="InterPro" id="IPR023166">
    <property type="entry name" value="BaiN-like_dom_sf"/>
</dbReference>
<protein>
    <submittedName>
        <fullName evidence="6">NAD(FAD)-utilizing dehydrogenase</fullName>
    </submittedName>
</protein>
<evidence type="ECO:0000259" key="4">
    <source>
        <dbReference type="Pfam" id="PF03486"/>
    </source>
</evidence>
<dbReference type="PANTHER" id="PTHR42887">
    <property type="entry name" value="OS12G0638800 PROTEIN"/>
    <property type="match status" value="1"/>
</dbReference>
<keyword evidence="7" id="KW-1185">Reference proteome</keyword>
<dbReference type="InterPro" id="IPR004792">
    <property type="entry name" value="BaiN-like"/>
</dbReference>
<evidence type="ECO:0000259" key="5">
    <source>
        <dbReference type="Pfam" id="PF22780"/>
    </source>
</evidence>
<dbReference type="Pfam" id="PF03486">
    <property type="entry name" value="HI0933_like"/>
    <property type="match status" value="1"/>
</dbReference>
<dbReference type="Proteomes" id="UP000501726">
    <property type="component" value="Chromosome"/>
</dbReference>
<sequence length="414" mass="45062">MSVTSFSIAIIGAGPAGLMAADLLSQAGCQVTVYDAMPSAGRKLLQAGRGGFNLTHSEPYDDFIGRYTQREQHITPWLQQFNADDVRLWAEQLGVATYIGSSGRVYPTNMQAAPLLRAWLQRMKLAGVTFKMRHRWLGWTVDGAMQLQHLEQTLNATPSATVLAMGGASWPRLGSDGAWVKPLREAGIEIAPLLPANCGFNLLWSDIFKQRFAGLPIKNVRFSYTDLQGITHSKLGEAMLTEYGLEGSLVYALSAGLRDQIQQTKKAVILYADLMPDHSLDALKTRFKRGWAKKGKASLASLFKKLGLSNVQVGLLREVLSAEQLQDADTVAHTLKQLPLALQSTRPIDEVISSAGGITFDALDANLMLKQKPGVFCAGEMLDWEAPTGGYLLTAVLASGKVVANGVLDYLNRQ</sequence>
<evidence type="ECO:0000256" key="2">
    <source>
        <dbReference type="ARBA" id="ARBA00022630"/>
    </source>
</evidence>
<dbReference type="EMBL" id="AP021889">
    <property type="protein sequence ID" value="BBP45694.1"/>
    <property type="molecule type" value="Genomic_DNA"/>
</dbReference>
<evidence type="ECO:0000313" key="6">
    <source>
        <dbReference type="EMBL" id="BBP45694.1"/>
    </source>
</evidence>
<gene>
    <name evidence="6" type="ORF">THMIRHAS_10670</name>
</gene>
<evidence type="ECO:0000256" key="3">
    <source>
        <dbReference type="ARBA" id="ARBA00022827"/>
    </source>
</evidence>
<dbReference type="SUPFAM" id="SSF160996">
    <property type="entry name" value="HI0933 insert domain-like"/>
    <property type="match status" value="1"/>
</dbReference>
<evidence type="ECO:0000313" key="7">
    <source>
        <dbReference type="Proteomes" id="UP000501726"/>
    </source>
</evidence>
<dbReference type="KEGG" id="tse:THMIRHAS_10670"/>
<dbReference type="NCBIfam" id="TIGR03862">
    <property type="entry name" value="flavo_PP4765"/>
    <property type="match status" value="1"/>
</dbReference>
<dbReference type="InterPro" id="IPR055178">
    <property type="entry name" value="RsdA/BaiN/AoA(So)-like_dom"/>
</dbReference>
<comment type="cofactor">
    <cofactor evidence="1">
        <name>FAD</name>
        <dbReference type="ChEBI" id="CHEBI:57692"/>
    </cofactor>
</comment>
<feature type="domain" description="RsdA/BaiN/AoA(So)-like insert" evidence="5">
    <location>
        <begin position="195"/>
        <end position="352"/>
    </location>
</feature>
<dbReference type="SUPFAM" id="SSF51905">
    <property type="entry name" value="FAD/NAD(P)-binding domain"/>
    <property type="match status" value="1"/>
</dbReference>
<name>A0A6F8PUJ9_9GAMM</name>
<dbReference type="NCBIfam" id="TIGR00275">
    <property type="entry name" value="aminoacetone oxidase family FAD-binding enzyme"/>
    <property type="match status" value="1"/>
</dbReference>
<dbReference type="Gene3D" id="2.40.30.10">
    <property type="entry name" value="Translation factors"/>
    <property type="match status" value="1"/>
</dbReference>